<sequence>MTTFAQAPPDDPKAGEKIFKMKCTQSHTVEKGGDHKQGPDLNGLFRRQSGTTVGYS</sequence>
<dbReference type="PRINTS" id="PR00604">
    <property type="entry name" value="CYTCHRMECIAB"/>
</dbReference>
<keyword evidence="13" id="KW-1185">Reference proteome</keyword>
<dbReference type="Gene3D" id="1.10.760.10">
    <property type="entry name" value="Cytochrome c-like domain"/>
    <property type="match status" value="1"/>
</dbReference>
<name>A0A067LDQ6_JATCU</name>
<evidence type="ECO:0000313" key="12">
    <source>
        <dbReference type="EMBL" id="KDP42625.1"/>
    </source>
</evidence>
<evidence type="ECO:0000256" key="9">
    <source>
        <dbReference type="ARBA" id="ARBA00023128"/>
    </source>
</evidence>
<dbReference type="InterPro" id="IPR002327">
    <property type="entry name" value="Cyt_c_1A/1B"/>
</dbReference>
<dbReference type="GO" id="GO:0005758">
    <property type="term" value="C:mitochondrial intermembrane space"/>
    <property type="evidence" value="ECO:0007669"/>
    <property type="project" value="UniProtKB-SubCell"/>
</dbReference>
<organism evidence="12 13">
    <name type="scientific">Jatropha curcas</name>
    <name type="common">Barbados nut</name>
    <dbReference type="NCBI Taxonomy" id="180498"/>
    <lineage>
        <taxon>Eukaryota</taxon>
        <taxon>Viridiplantae</taxon>
        <taxon>Streptophyta</taxon>
        <taxon>Embryophyta</taxon>
        <taxon>Tracheophyta</taxon>
        <taxon>Spermatophyta</taxon>
        <taxon>Magnoliopsida</taxon>
        <taxon>eudicotyledons</taxon>
        <taxon>Gunneridae</taxon>
        <taxon>Pentapetalae</taxon>
        <taxon>rosids</taxon>
        <taxon>fabids</taxon>
        <taxon>Malpighiales</taxon>
        <taxon>Euphorbiaceae</taxon>
        <taxon>Crotonoideae</taxon>
        <taxon>Jatropheae</taxon>
        <taxon>Jatropha</taxon>
    </lineage>
</organism>
<keyword evidence="7" id="KW-0249">Electron transport</keyword>
<reference evidence="12 13" key="1">
    <citation type="journal article" date="2014" name="PLoS ONE">
        <title>Global Analysis of Gene Expression Profiles in Physic Nut (Jatropha curcas L.) Seedlings Exposed to Salt Stress.</title>
        <authorList>
            <person name="Zhang L."/>
            <person name="Zhang C."/>
            <person name="Wu P."/>
            <person name="Chen Y."/>
            <person name="Li M."/>
            <person name="Jiang H."/>
            <person name="Wu G."/>
        </authorList>
    </citation>
    <scope>NUCLEOTIDE SEQUENCE [LARGE SCALE GENOMIC DNA]</scope>
    <source>
        <strain evidence="13">cv. GZQX0401</strain>
        <tissue evidence="12">Young leaves</tissue>
    </source>
</reference>
<dbReference type="EMBL" id="KK914294">
    <property type="protein sequence ID" value="KDP42625.1"/>
    <property type="molecule type" value="Genomic_DNA"/>
</dbReference>
<evidence type="ECO:0000259" key="11">
    <source>
        <dbReference type="Pfam" id="PF00034"/>
    </source>
</evidence>
<keyword evidence="3" id="KW-0813">Transport</keyword>
<dbReference type="OrthoDB" id="449280at2759"/>
<protein>
    <recommendedName>
        <fullName evidence="11">Cytochrome c domain-containing protein</fullName>
    </recommendedName>
</protein>
<feature type="compositionally biased region" description="Basic and acidic residues" evidence="10">
    <location>
        <begin position="28"/>
        <end position="38"/>
    </location>
</feature>
<keyword evidence="4" id="KW-0349">Heme</keyword>
<evidence type="ECO:0000256" key="10">
    <source>
        <dbReference type="SAM" id="MobiDB-lite"/>
    </source>
</evidence>
<keyword evidence="9" id="KW-0496">Mitochondrion</keyword>
<evidence type="ECO:0000313" key="13">
    <source>
        <dbReference type="Proteomes" id="UP000027138"/>
    </source>
</evidence>
<evidence type="ECO:0000256" key="4">
    <source>
        <dbReference type="ARBA" id="ARBA00022617"/>
    </source>
</evidence>
<accession>A0A067LDQ6</accession>
<evidence type="ECO:0000256" key="1">
    <source>
        <dbReference type="ARBA" id="ARBA00004569"/>
    </source>
</evidence>
<evidence type="ECO:0000256" key="2">
    <source>
        <dbReference type="ARBA" id="ARBA00006488"/>
    </source>
</evidence>
<evidence type="ECO:0000256" key="3">
    <source>
        <dbReference type="ARBA" id="ARBA00022448"/>
    </source>
</evidence>
<dbReference type="GO" id="GO:0020037">
    <property type="term" value="F:heme binding"/>
    <property type="evidence" value="ECO:0007669"/>
    <property type="project" value="InterPro"/>
</dbReference>
<evidence type="ECO:0000256" key="6">
    <source>
        <dbReference type="ARBA" id="ARBA00022723"/>
    </source>
</evidence>
<evidence type="ECO:0000256" key="5">
    <source>
        <dbReference type="ARBA" id="ARBA00022660"/>
    </source>
</evidence>
<dbReference type="SUPFAM" id="SSF46626">
    <property type="entry name" value="Cytochrome c"/>
    <property type="match status" value="1"/>
</dbReference>
<keyword evidence="5" id="KW-0679">Respiratory chain</keyword>
<dbReference type="GO" id="GO:0046872">
    <property type="term" value="F:metal ion binding"/>
    <property type="evidence" value="ECO:0007669"/>
    <property type="project" value="UniProtKB-KW"/>
</dbReference>
<evidence type="ECO:0000256" key="8">
    <source>
        <dbReference type="ARBA" id="ARBA00023004"/>
    </source>
</evidence>
<feature type="region of interest" description="Disordered" evidence="10">
    <location>
        <begin position="28"/>
        <end position="56"/>
    </location>
</feature>
<dbReference type="InterPro" id="IPR009056">
    <property type="entry name" value="Cyt_c-like_dom"/>
</dbReference>
<dbReference type="Proteomes" id="UP000027138">
    <property type="component" value="Unassembled WGS sequence"/>
</dbReference>
<comment type="subcellular location">
    <subcellularLocation>
        <location evidence="1">Mitochondrion intermembrane space</location>
    </subcellularLocation>
</comment>
<comment type="similarity">
    <text evidence="2">Belongs to the cytochrome c family.</text>
</comment>
<proteinExistence type="inferred from homology"/>
<dbReference type="AlphaFoldDB" id="A0A067LDQ6"/>
<dbReference type="GO" id="GO:0009055">
    <property type="term" value="F:electron transfer activity"/>
    <property type="evidence" value="ECO:0007669"/>
    <property type="project" value="InterPro"/>
</dbReference>
<dbReference type="PANTHER" id="PTHR11961">
    <property type="entry name" value="CYTOCHROME C"/>
    <property type="match status" value="1"/>
</dbReference>
<dbReference type="Pfam" id="PF00034">
    <property type="entry name" value="Cytochrom_C"/>
    <property type="match status" value="1"/>
</dbReference>
<evidence type="ECO:0000256" key="7">
    <source>
        <dbReference type="ARBA" id="ARBA00022982"/>
    </source>
</evidence>
<feature type="domain" description="Cytochrome c" evidence="11">
    <location>
        <begin position="13"/>
        <end position="52"/>
    </location>
</feature>
<keyword evidence="6" id="KW-0479">Metal-binding</keyword>
<dbReference type="STRING" id="180498.A0A067LDQ6"/>
<dbReference type="InterPro" id="IPR036909">
    <property type="entry name" value="Cyt_c-like_dom_sf"/>
</dbReference>
<keyword evidence="8" id="KW-0408">Iron</keyword>
<gene>
    <name evidence="12" type="ORF">JCGZ_24399</name>
</gene>